<dbReference type="AlphaFoldDB" id="F4FY91"/>
<dbReference type="GeneID" id="10493550"/>
<dbReference type="EMBL" id="CP002656">
    <property type="protein sequence ID" value="AEB95464.1"/>
    <property type="molecule type" value="Genomic_DNA"/>
</dbReference>
<dbReference type="Proteomes" id="UP000007812">
    <property type="component" value="Chromosome"/>
</dbReference>
<evidence type="ECO:0000313" key="2">
    <source>
        <dbReference type="Proteomes" id="UP000007812"/>
    </source>
</evidence>
<protein>
    <submittedName>
        <fullName evidence="1">Uncharacterized protein</fullName>
    </submittedName>
</protein>
<dbReference type="PATRIC" id="fig|1006006.8.peg.1356"/>
<name>F4FY91_METCR</name>
<dbReference type="STRING" id="1006006.Mcup_1361"/>
<dbReference type="eggNOG" id="arCOG05884">
    <property type="taxonomic scope" value="Archaea"/>
</dbReference>
<accession>F4FY91</accession>
<dbReference type="RefSeq" id="WP_013737962.1">
    <property type="nucleotide sequence ID" value="NC_015435.1"/>
</dbReference>
<dbReference type="HOGENOM" id="CLU_165243_0_0_2"/>
<gene>
    <name evidence="1" type="ordered locus">Mcup_1361</name>
</gene>
<sequence length="110" mass="12485">MILERASKMSKESFLADEQVRLEVRKAIEGMLSELSILGSNLVDGRDEDLIWNLARKGVILAPLAQELSDIISIYRSGVDELIFVNLVRIMEDIEEAYYAIKSKLLESQK</sequence>
<reference evidence="1 2" key="1">
    <citation type="journal article" date="2011" name="J. Bacteriol.">
        <title>Complete genome sequence of Metallosphaera cuprina, a metal sulfide-oxidizing archaeon from a hot spring.</title>
        <authorList>
            <person name="Liu L.J."/>
            <person name="You X.Y."/>
            <person name="Zheng H."/>
            <person name="Wang S."/>
            <person name="Jiang C.Y."/>
            <person name="Liu S.J."/>
        </authorList>
    </citation>
    <scope>NUCLEOTIDE SEQUENCE [LARGE SCALE GENOMIC DNA]</scope>
    <source>
        <strain evidence="1 2">Ar-4</strain>
    </source>
</reference>
<dbReference type="KEGG" id="mcn:Mcup_1361"/>
<proteinExistence type="predicted"/>
<evidence type="ECO:0000313" key="1">
    <source>
        <dbReference type="EMBL" id="AEB95464.1"/>
    </source>
</evidence>
<keyword evidence="2" id="KW-1185">Reference proteome</keyword>
<organism evidence="1 2">
    <name type="scientific">Metallosphaera cuprina (strain Ar-4)</name>
    <dbReference type="NCBI Taxonomy" id="1006006"/>
    <lineage>
        <taxon>Archaea</taxon>
        <taxon>Thermoproteota</taxon>
        <taxon>Thermoprotei</taxon>
        <taxon>Sulfolobales</taxon>
        <taxon>Sulfolobaceae</taxon>
        <taxon>Metallosphaera</taxon>
    </lineage>
</organism>